<accession>A0A926VCQ4</accession>
<dbReference type="PANTHER" id="PTHR24171">
    <property type="entry name" value="ANKYRIN REPEAT DOMAIN-CONTAINING PROTEIN 39-RELATED"/>
    <property type="match status" value="1"/>
</dbReference>
<keyword evidence="5" id="KW-1185">Reference proteome</keyword>
<evidence type="ECO:0000256" key="3">
    <source>
        <dbReference type="PROSITE-ProRule" id="PRU00023"/>
    </source>
</evidence>
<keyword evidence="2 3" id="KW-0040">ANK repeat</keyword>
<dbReference type="AlphaFoldDB" id="A0A926VCQ4"/>
<dbReference type="RefSeq" id="WP_206756603.1">
    <property type="nucleotide sequence ID" value="NZ_JACJPW010000005.1"/>
</dbReference>
<reference evidence="4" key="1">
    <citation type="journal article" date="2015" name="ISME J.">
        <title>Draft Genome Sequence of Streptomyces incarnatus NRRL8089, which Produces the Nucleoside Antibiotic Sinefungin.</title>
        <authorList>
            <person name="Oshima K."/>
            <person name="Hattori M."/>
            <person name="Shimizu H."/>
            <person name="Fukuda K."/>
            <person name="Nemoto M."/>
            <person name="Inagaki K."/>
            <person name="Tamura T."/>
        </authorList>
    </citation>
    <scope>NUCLEOTIDE SEQUENCE</scope>
    <source>
        <strain evidence="4">FACHB-1375</strain>
    </source>
</reference>
<feature type="repeat" description="ANK" evidence="3">
    <location>
        <begin position="67"/>
        <end position="99"/>
    </location>
</feature>
<dbReference type="GO" id="GO:0004842">
    <property type="term" value="F:ubiquitin-protein transferase activity"/>
    <property type="evidence" value="ECO:0007669"/>
    <property type="project" value="TreeGrafter"/>
</dbReference>
<comment type="caution">
    <text evidence="4">The sequence shown here is derived from an EMBL/GenBank/DDBJ whole genome shotgun (WGS) entry which is preliminary data.</text>
</comment>
<organism evidence="4 5">
    <name type="scientific">Aerosakkonema funiforme FACHB-1375</name>
    <dbReference type="NCBI Taxonomy" id="2949571"/>
    <lineage>
        <taxon>Bacteria</taxon>
        <taxon>Bacillati</taxon>
        <taxon>Cyanobacteriota</taxon>
        <taxon>Cyanophyceae</taxon>
        <taxon>Oscillatoriophycideae</taxon>
        <taxon>Aerosakkonematales</taxon>
        <taxon>Aerosakkonemataceae</taxon>
        <taxon>Aerosakkonema</taxon>
    </lineage>
</organism>
<dbReference type="InterPro" id="IPR002110">
    <property type="entry name" value="Ankyrin_rpt"/>
</dbReference>
<keyword evidence="1" id="KW-0677">Repeat</keyword>
<proteinExistence type="predicted"/>
<dbReference type="Pfam" id="PF12796">
    <property type="entry name" value="Ank_2"/>
    <property type="match status" value="1"/>
</dbReference>
<reference evidence="4" key="2">
    <citation type="submission" date="2020-08" db="EMBL/GenBank/DDBJ databases">
        <authorList>
            <person name="Chen M."/>
            <person name="Teng W."/>
            <person name="Zhao L."/>
            <person name="Hu C."/>
            <person name="Zhou Y."/>
            <person name="Han B."/>
            <person name="Song L."/>
            <person name="Shu W."/>
        </authorList>
    </citation>
    <scope>NUCLEOTIDE SEQUENCE</scope>
    <source>
        <strain evidence="4">FACHB-1375</strain>
    </source>
</reference>
<protein>
    <submittedName>
        <fullName evidence="4">Ankyrin repeat domain-containing protein</fullName>
    </submittedName>
</protein>
<name>A0A926VCQ4_9CYAN</name>
<gene>
    <name evidence="4" type="ORF">H6G03_03135</name>
</gene>
<feature type="repeat" description="ANK" evidence="3">
    <location>
        <begin position="34"/>
        <end position="66"/>
    </location>
</feature>
<dbReference type="InterPro" id="IPR036770">
    <property type="entry name" value="Ankyrin_rpt-contain_sf"/>
</dbReference>
<dbReference type="GO" id="GO:0085020">
    <property type="term" value="P:protein K6-linked ubiquitination"/>
    <property type="evidence" value="ECO:0007669"/>
    <property type="project" value="TreeGrafter"/>
</dbReference>
<sequence>MMRPFYLLTKAIQSNDVETVKNLLQQGVELNPVWDFSPLADATRQGNLEIMKLLIKAGADVNLQMEEGDTALMDAALAGNLDAVKILVEAGADVNLKNCSGEHALSMAAYNAHEEIFYYLEPLTIPKWEPGAKILAEAKRRKKSRNVKGVWVDTS</sequence>
<evidence type="ECO:0000256" key="1">
    <source>
        <dbReference type="ARBA" id="ARBA00022737"/>
    </source>
</evidence>
<dbReference type="PANTHER" id="PTHR24171:SF8">
    <property type="entry name" value="BRCA1-ASSOCIATED RING DOMAIN PROTEIN 1"/>
    <property type="match status" value="1"/>
</dbReference>
<dbReference type="SUPFAM" id="SSF48403">
    <property type="entry name" value="Ankyrin repeat"/>
    <property type="match status" value="1"/>
</dbReference>
<dbReference type="PROSITE" id="PS50297">
    <property type="entry name" value="ANK_REP_REGION"/>
    <property type="match status" value="2"/>
</dbReference>
<dbReference type="Proteomes" id="UP000641646">
    <property type="component" value="Unassembled WGS sequence"/>
</dbReference>
<dbReference type="PROSITE" id="PS50088">
    <property type="entry name" value="ANK_REPEAT"/>
    <property type="match status" value="2"/>
</dbReference>
<evidence type="ECO:0000313" key="4">
    <source>
        <dbReference type="EMBL" id="MBD2180119.1"/>
    </source>
</evidence>
<evidence type="ECO:0000313" key="5">
    <source>
        <dbReference type="Proteomes" id="UP000641646"/>
    </source>
</evidence>
<dbReference type="SMART" id="SM00248">
    <property type="entry name" value="ANK"/>
    <property type="match status" value="3"/>
</dbReference>
<dbReference type="Gene3D" id="1.25.40.20">
    <property type="entry name" value="Ankyrin repeat-containing domain"/>
    <property type="match status" value="1"/>
</dbReference>
<dbReference type="EMBL" id="JACJPW010000005">
    <property type="protein sequence ID" value="MBD2180119.1"/>
    <property type="molecule type" value="Genomic_DNA"/>
</dbReference>
<evidence type="ECO:0000256" key="2">
    <source>
        <dbReference type="ARBA" id="ARBA00023043"/>
    </source>
</evidence>